<dbReference type="Gene3D" id="1.10.245.10">
    <property type="entry name" value="SWIB/MDM2 domain"/>
    <property type="match status" value="1"/>
</dbReference>
<dbReference type="Proteomes" id="UP000291084">
    <property type="component" value="Chromosome 11"/>
</dbReference>
<sequence length="163" mass="18183">MGSLGRRSMSTVAKAVADITGTGNTKIRKSSSELCNFLGIPRHSRSEIALILSKFIKLYNFRSPGIKKDKIWEQNLQNLLRGRNTVGFPEIAKILSPEFSQGAINVKDKNMDSSMDNTKGKGSQKKGKPSKKQSTLWALWLPLGLSFLPAQNFVLDPHHYPFH</sequence>
<dbReference type="AlphaFoldDB" id="A0A0S3T8W6"/>
<feature type="region of interest" description="Disordered" evidence="1">
    <location>
        <begin position="108"/>
        <end position="130"/>
    </location>
</feature>
<evidence type="ECO:0000313" key="4">
    <source>
        <dbReference type="Proteomes" id="UP000291084"/>
    </source>
</evidence>
<accession>A0A0S3T8W6</accession>
<proteinExistence type="predicted"/>
<gene>
    <name evidence="3" type="primary">Vigan.11G060000</name>
    <name evidence="3" type="ORF">VIGAN_11060000</name>
</gene>
<dbReference type="InterPro" id="IPR003121">
    <property type="entry name" value="SWIB_MDM2_domain"/>
</dbReference>
<dbReference type="Pfam" id="PF02201">
    <property type="entry name" value="SWIB"/>
    <property type="match status" value="1"/>
</dbReference>
<organism evidence="3 4">
    <name type="scientific">Vigna angularis var. angularis</name>
    <dbReference type="NCBI Taxonomy" id="157739"/>
    <lineage>
        <taxon>Eukaryota</taxon>
        <taxon>Viridiplantae</taxon>
        <taxon>Streptophyta</taxon>
        <taxon>Embryophyta</taxon>
        <taxon>Tracheophyta</taxon>
        <taxon>Spermatophyta</taxon>
        <taxon>Magnoliopsida</taxon>
        <taxon>eudicotyledons</taxon>
        <taxon>Gunneridae</taxon>
        <taxon>Pentapetalae</taxon>
        <taxon>rosids</taxon>
        <taxon>fabids</taxon>
        <taxon>Fabales</taxon>
        <taxon>Fabaceae</taxon>
        <taxon>Papilionoideae</taxon>
        <taxon>50 kb inversion clade</taxon>
        <taxon>NPAAA clade</taxon>
        <taxon>indigoferoid/millettioid clade</taxon>
        <taxon>Phaseoleae</taxon>
        <taxon>Vigna</taxon>
    </lineage>
</organism>
<dbReference type="OrthoDB" id="1164142at2759"/>
<keyword evidence="4" id="KW-1185">Reference proteome</keyword>
<evidence type="ECO:0000259" key="2">
    <source>
        <dbReference type="Pfam" id="PF02201"/>
    </source>
</evidence>
<protein>
    <recommendedName>
        <fullName evidence="2">DM2 domain-containing protein</fullName>
    </recommendedName>
</protein>
<evidence type="ECO:0000313" key="3">
    <source>
        <dbReference type="EMBL" id="BAU01377.1"/>
    </source>
</evidence>
<evidence type="ECO:0000256" key="1">
    <source>
        <dbReference type="SAM" id="MobiDB-lite"/>
    </source>
</evidence>
<reference evidence="3 4" key="1">
    <citation type="journal article" date="2015" name="Sci. Rep.">
        <title>The power of single molecule real-time sequencing technology in the de novo assembly of a eukaryotic genome.</title>
        <authorList>
            <person name="Sakai H."/>
            <person name="Naito K."/>
            <person name="Ogiso-Tanaka E."/>
            <person name="Takahashi Y."/>
            <person name="Iseki K."/>
            <person name="Muto C."/>
            <person name="Satou K."/>
            <person name="Teruya K."/>
            <person name="Shiroma A."/>
            <person name="Shimoji M."/>
            <person name="Hirano T."/>
            <person name="Itoh T."/>
            <person name="Kaga A."/>
            <person name="Tomooka N."/>
        </authorList>
    </citation>
    <scope>NUCLEOTIDE SEQUENCE [LARGE SCALE GENOMIC DNA]</scope>
    <source>
        <strain evidence="4">cv. Shumari</strain>
    </source>
</reference>
<dbReference type="EMBL" id="AP015044">
    <property type="protein sequence ID" value="BAU01377.1"/>
    <property type="molecule type" value="Genomic_DNA"/>
</dbReference>
<dbReference type="SUPFAM" id="SSF47592">
    <property type="entry name" value="SWIB/MDM2 domain"/>
    <property type="match status" value="1"/>
</dbReference>
<feature type="domain" description="DM2" evidence="2">
    <location>
        <begin position="28"/>
        <end position="97"/>
    </location>
</feature>
<dbReference type="InterPro" id="IPR036885">
    <property type="entry name" value="SWIB_MDM2_dom_sf"/>
</dbReference>
<name>A0A0S3T8W6_PHAAN</name>